<protein>
    <recommendedName>
        <fullName evidence="11">Bloodthirsty-related gene family, member 2</fullName>
    </recommendedName>
</protein>
<evidence type="ECO:0008006" key="11">
    <source>
        <dbReference type="Google" id="ProtNLM"/>
    </source>
</evidence>
<evidence type="ECO:0000256" key="5">
    <source>
        <dbReference type="SAM" id="MobiDB-lite"/>
    </source>
</evidence>
<dbReference type="InParanoid" id="A0A671VTL5"/>
<dbReference type="InterPro" id="IPR017907">
    <property type="entry name" value="Znf_RING_CS"/>
</dbReference>
<feature type="region of interest" description="Disordered" evidence="5">
    <location>
        <begin position="156"/>
        <end position="182"/>
    </location>
</feature>
<reference evidence="9" key="2">
    <citation type="submission" date="2025-08" db="UniProtKB">
        <authorList>
            <consortium name="Ensembl"/>
        </authorList>
    </citation>
    <scope>IDENTIFICATION</scope>
</reference>
<dbReference type="Pfam" id="PF13765">
    <property type="entry name" value="PRY"/>
    <property type="match status" value="1"/>
</dbReference>
<evidence type="ECO:0000259" key="7">
    <source>
        <dbReference type="PROSITE" id="PS50119"/>
    </source>
</evidence>
<dbReference type="Gene3D" id="2.60.120.920">
    <property type="match status" value="1"/>
</dbReference>
<evidence type="ECO:0000313" key="10">
    <source>
        <dbReference type="Proteomes" id="UP000472265"/>
    </source>
</evidence>
<dbReference type="SMART" id="SM00184">
    <property type="entry name" value="RING"/>
    <property type="match status" value="1"/>
</dbReference>
<name>A0A671VTL5_SPAAU</name>
<dbReference type="InterPro" id="IPR003877">
    <property type="entry name" value="SPRY_dom"/>
</dbReference>
<dbReference type="InterPro" id="IPR058030">
    <property type="entry name" value="TRIM8/14/16/25/29/45/65_CC"/>
</dbReference>
<feature type="domain" description="B box-type" evidence="7">
    <location>
        <begin position="83"/>
        <end position="123"/>
    </location>
</feature>
<evidence type="ECO:0000256" key="3">
    <source>
        <dbReference type="ARBA" id="ARBA00022833"/>
    </source>
</evidence>
<feature type="compositionally biased region" description="Low complexity" evidence="5">
    <location>
        <begin position="166"/>
        <end position="177"/>
    </location>
</feature>
<dbReference type="Pfam" id="PF13445">
    <property type="entry name" value="zf-RING_UBOX"/>
    <property type="match status" value="1"/>
</dbReference>
<keyword evidence="3" id="KW-0862">Zinc</keyword>
<dbReference type="InterPro" id="IPR027370">
    <property type="entry name" value="Znf-RING_euk"/>
</dbReference>
<accession>A0A671VTL5</accession>
<dbReference type="PANTHER" id="PTHR24103">
    <property type="entry name" value="E3 UBIQUITIN-PROTEIN LIGASE TRIM"/>
    <property type="match status" value="1"/>
</dbReference>
<dbReference type="Gene3D" id="3.30.160.60">
    <property type="entry name" value="Classic Zinc Finger"/>
    <property type="match status" value="1"/>
</dbReference>
<dbReference type="AlphaFoldDB" id="A0A671VTL5"/>
<dbReference type="PROSITE" id="PS00518">
    <property type="entry name" value="ZF_RING_1"/>
    <property type="match status" value="1"/>
</dbReference>
<dbReference type="GeneTree" id="ENSGT01040000240400"/>
<dbReference type="CDD" id="cd13733">
    <property type="entry name" value="SPRY_PRY_C-I_1"/>
    <property type="match status" value="1"/>
</dbReference>
<dbReference type="InterPro" id="IPR001841">
    <property type="entry name" value="Znf_RING"/>
</dbReference>
<reference evidence="9" key="3">
    <citation type="submission" date="2025-09" db="UniProtKB">
        <authorList>
            <consortium name="Ensembl"/>
        </authorList>
    </citation>
    <scope>IDENTIFICATION</scope>
</reference>
<evidence type="ECO:0000259" key="8">
    <source>
        <dbReference type="PROSITE" id="PS50188"/>
    </source>
</evidence>
<dbReference type="Pfam" id="PF25600">
    <property type="entry name" value="TRIM_CC"/>
    <property type="match status" value="1"/>
</dbReference>
<dbReference type="Pfam" id="PF00622">
    <property type="entry name" value="SPRY"/>
    <property type="match status" value="1"/>
</dbReference>
<evidence type="ECO:0000259" key="6">
    <source>
        <dbReference type="PROSITE" id="PS50089"/>
    </source>
</evidence>
<feature type="domain" description="B30.2/SPRY" evidence="8">
    <location>
        <begin position="233"/>
        <end position="428"/>
    </location>
</feature>
<dbReference type="PRINTS" id="PR01407">
    <property type="entry name" value="BUTYPHLNCDUF"/>
</dbReference>
<dbReference type="Pfam" id="PF00643">
    <property type="entry name" value="zf-B_box"/>
    <property type="match status" value="1"/>
</dbReference>
<sequence>MSAASCLMTEDQFLCSICLDVFTDPVTTPCGHNFCKTCITKHWDKNDKCQCPDCKEFFNTRPEPHLTMSDLKRHQLINPVENLEDRMCTKHDKLLELFCKTDQMCVCKVCTYSDHQGHSVVPLKEEYEGKKAELGKTDAEIQQMIQKRRLKIEEMKRSVELKARPSSSTPSKRSSLSMEQLSKSEDHLHLLQSSPSLNAAPTTKNWTGVSVRPPSYEGTVVRAVNQLEETLSKQMKKLLEAELKRVQQYAVDVTLDPDTAYPKLILSDDGKQVKHGDVKKKFPDNPERFDTGACVLAKQSFSSGRFYYEVQVKEKTDWTLGVARESINRKGEITLNPQNGYWTICLRNKNEYKACARPAVNLSLKSRPEKVGVFVDYEDGLVSFYDVDAAALIYSFTGCCFTQKLYPFFSPEPNQGGKNFAPLIISPVNHTE</sequence>
<dbReference type="SUPFAM" id="SSF57850">
    <property type="entry name" value="RING/U-box"/>
    <property type="match status" value="1"/>
</dbReference>
<dbReference type="SMART" id="SM00449">
    <property type="entry name" value="SPRY"/>
    <property type="match status" value="1"/>
</dbReference>
<dbReference type="InterPro" id="IPR043136">
    <property type="entry name" value="B30.2/SPRY_sf"/>
</dbReference>
<evidence type="ECO:0000256" key="1">
    <source>
        <dbReference type="ARBA" id="ARBA00022723"/>
    </source>
</evidence>
<dbReference type="InterPro" id="IPR000315">
    <property type="entry name" value="Znf_B-box"/>
</dbReference>
<dbReference type="SUPFAM" id="SSF57845">
    <property type="entry name" value="B-box zinc-binding domain"/>
    <property type="match status" value="1"/>
</dbReference>
<dbReference type="Proteomes" id="UP000472265">
    <property type="component" value="Chromosome 8"/>
</dbReference>
<dbReference type="InterPro" id="IPR013083">
    <property type="entry name" value="Znf_RING/FYVE/PHD"/>
</dbReference>
<evidence type="ECO:0000256" key="4">
    <source>
        <dbReference type="PROSITE-ProRule" id="PRU00024"/>
    </source>
</evidence>
<feature type="domain" description="RING-type" evidence="6">
    <location>
        <begin position="15"/>
        <end position="55"/>
    </location>
</feature>
<dbReference type="SMART" id="SM00589">
    <property type="entry name" value="PRY"/>
    <property type="match status" value="1"/>
</dbReference>
<dbReference type="Ensembl" id="ENSSAUT00010029432.1">
    <property type="protein sequence ID" value="ENSSAUP00010027916.1"/>
    <property type="gene ID" value="ENSSAUG00010012044.1"/>
</dbReference>
<dbReference type="InterPro" id="IPR003879">
    <property type="entry name" value="Butyrophylin_SPRY"/>
</dbReference>
<dbReference type="Gene3D" id="3.30.40.10">
    <property type="entry name" value="Zinc/RING finger domain, C3HC4 (zinc finger)"/>
    <property type="match status" value="1"/>
</dbReference>
<dbReference type="PROSITE" id="PS50089">
    <property type="entry name" value="ZF_RING_2"/>
    <property type="match status" value="1"/>
</dbReference>
<dbReference type="GO" id="GO:0008270">
    <property type="term" value="F:zinc ion binding"/>
    <property type="evidence" value="ECO:0007669"/>
    <property type="project" value="UniProtKB-KW"/>
</dbReference>
<dbReference type="InterPro" id="IPR001870">
    <property type="entry name" value="B30.2/SPRY"/>
</dbReference>
<evidence type="ECO:0000256" key="2">
    <source>
        <dbReference type="ARBA" id="ARBA00022771"/>
    </source>
</evidence>
<dbReference type="OMA" id="CLMTEDQ"/>
<dbReference type="PROSITE" id="PS50188">
    <property type="entry name" value="B302_SPRY"/>
    <property type="match status" value="1"/>
</dbReference>
<dbReference type="InterPro" id="IPR050143">
    <property type="entry name" value="TRIM/RBCC"/>
</dbReference>
<reference evidence="9" key="1">
    <citation type="submission" date="2021-04" db="EMBL/GenBank/DDBJ databases">
        <authorList>
            <consortium name="Wellcome Sanger Institute Data Sharing"/>
        </authorList>
    </citation>
    <scope>NUCLEOTIDE SEQUENCE [LARGE SCALE GENOMIC DNA]</scope>
</reference>
<dbReference type="InterPro" id="IPR006574">
    <property type="entry name" value="PRY"/>
</dbReference>
<evidence type="ECO:0000313" key="9">
    <source>
        <dbReference type="Ensembl" id="ENSSAUP00010027916.1"/>
    </source>
</evidence>
<keyword evidence="1" id="KW-0479">Metal-binding</keyword>
<dbReference type="SMART" id="SM00336">
    <property type="entry name" value="BBOX"/>
    <property type="match status" value="1"/>
</dbReference>
<keyword evidence="10" id="KW-1185">Reference proteome</keyword>
<organism evidence="9 10">
    <name type="scientific">Sparus aurata</name>
    <name type="common">Gilthead sea bream</name>
    <dbReference type="NCBI Taxonomy" id="8175"/>
    <lineage>
        <taxon>Eukaryota</taxon>
        <taxon>Metazoa</taxon>
        <taxon>Chordata</taxon>
        <taxon>Craniata</taxon>
        <taxon>Vertebrata</taxon>
        <taxon>Euteleostomi</taxon>
        <taxon>Actinopterygii</taxon>
        <taxon>Neopterygii</taxon>
        <taxon>Teleostei</taxon>
        <taxon>Neoteleostei</taxon>
        <taxon>Acanthomorphata</taxon>
        <taxon>Eupercaria</taxon>
        <taxon>Spariformes</taxon>
        <taxon>Sparidae</taxon>
        <taxon>Sparus</taxon>
    </lineage>
</organism>
<dbReference type="CDD" id="cd19769">
    <property type="entry name" value="Bbox2_TRIM16-like"/>
    <property type="match status" value="1"/>
</dbReference>
<dbReference type="InterPro" id="IPR013320">
    <property type="entry name" value="ConA-like_dom_sf"/>
</dbReference>
<dbReference type="SUPFAM" id="SSF49899">
    <property type="entry name" value="Concanavalin A-like lectins/glucanases"/>
    <property type="match status" value="1"/>
</dbReference>
<proteinExistence type="predicted"/>
<keyword evidence="2 4" id="KW-0863">Zinc-finger</keyword>
<dbReference type="FunFam" id="2.60.120.920:FF:000004">
    <property type="entry name" value="Butyrophilin subfamily 1 member A1"/>
    <property type="match status" value="1"/>
</dbReference>
<dbReference type="PROSITE" id="PS50119">
    <property type="entry name" value="ZF_BBOX"/>
    <property type="match status" value="1"/>
</dbReference>